<evidence type="ECO:0000313" key="13">
    <source>
        <dbReference type="Proteomes" id="UP000753724"/>
    </source>
</evidence>
<feature type="signal peptide" evidence="11">
    <location>
        <begin position="1"/>
        <end position="23"/>
    </location>
</feature>
<keyword evidence="3" id="KW-1134">Transmembrane beta strand</keyword>
<evidence type="ECO:0000256" key="6">
    <source>
        <dbReference type="ARBA" id="ARBA00023004"/>
    </source>
</evidence>
<evidence type="ECO:0000256" key="11">
    <source>
        <dbReference type="SAM" id="SignalP"/>
    </source>
</evidence>
<sequence length="182" mass="19376">MNRISARALAWMPLMIPVMVALAQAPVAVAQTAAPAGDAAQPAVPEIVVTAQFRQERLQSTPIAITAMSGAMLQARSQSSLADIASQAPSVTLKSQSAVYGPALGANIRGIGQYERIPGYALANARISWKNPNHDLEIAAEVTNLFDRYYYSTVFDNTASAGYATAQPGRPREVALTVRKSF</sequence>
<keyword evidence="4" id="KW-0410">Iron transport</keyword>
<dbReference type="PANTHER" id="PTHR32552">
    <property type="entry name" value="FERRICHROME IRON RECEPTOR-RELATED"/>
    <property type="match status" value="1"/>
</dbReference>
<dbReference type="InterPro" id="IPR039426">
    <property type="entry name" value="TonB-dep_rcpt-like"/>
</dbReference>
<keyword evidence="2" id="KW-0813">Transport</keyword>
<dbReference type="RefSeq" id="WP_161717390.1">
    <property type="nucleotide sequence ID" value="NZ_JAAAPO010000002.1"/>
</dbReference>
<keyword evidence="11" id="KW-0732">Signal</keyword>
<dbReference type="Proteomes" id="UP000753724">
    <property type="component" value="Unassembled WGS sequence"/>
</dbReference>
<accession>A0ABW9XC75</accession>
<protein>
    <submittedName>
        <fullName evidence="12">TonB-dependent receptor</fullName>
    </submittedName>
</protein>
<comment type="subcellular location">
    <subcellularLocation>
        <location evidence="1">Cell outer membrane</location>
        <topology evidence="1">Multi-pass membrane protein</topology>
    </subcellularLocation>
</comment>
<evidence type="ECO:0000256" key="3">
    <source>
        <dbReference type="ARBA" id="ARBA00022452"/>
    </source>
</evidence>
<evidence type="ECO:0000256" key="9">
    <source>
        <dbReference type="ARBA" id="ARBA00023136"/>
    </source>
</evidence>
<keyword evidence="10" id="KW-0998">Cell outer membrane</keyword>
<dbReference type="EMBL" id="JAAAPO010000002">
    <property type="protein sequence ID" value="NBC36143.1"/>
    <property type="molecule type" value="Genomic_DNA"/>
</dbReference>
<evidence type="ECO:0000313" key="12">
    <source>
        <dbReference type="EMBL" id="NBC36143.1"/>
    </source>
</evidence>
<keyword evidence="7" id="KW-0406">Ion transport</keyword>
<name>A0ABW9XC75_9SPHN</name>
<evidence type="ECO:0000256" key="10">
    <source>
        <dbReference type="ARBA" id="ARBA00023237"/>
    </source>
</evidence>
<evidence type="ECO:0000256" key="7">
    <source>
        <dbReference type="ARBA" id="ARBA00023065"/>
    </source>
</evidence>
<organism evidence="12 13">
    <name type="scientific">Novosphingobium ovatum</name>
    <dbReference type="NCBI Taxonomy" id="1908523"/>
    <lineage>
        <taxon>Bacteria</taxon>
        <taxon>Pseudomonadati</taxon>
        <taxon>Pseudomonadota</taxon>
        <taxon>Alphaproteobacteria</taxon>
        <taxon>Sphingomonadales</taxon>
        <taxon>Sphingomonadaceae</taxon>
        <taxon>Novosphingobium</taxon>
    </lineage>
</organism>
<evidence type="ECO:0000256" key="5">
    <source>
        <dbReference type="ARBA" id="ARBA00022692"/>
    </source>
</evidence>
<keyword evidence="9" id="KW-0472">Membrane</keyword>
<dbReference type="SUPFAM" id="SSF56935">
    <property type="entry name" value="Porins"/>
    <property type="match status" value="2"/>
</dbReference>
<proteinExistence type="predicted"/>
<feature type="chain" id="PRO_5047504335" evidence="11">
    <location>
        <begin position="24"/>
        <end position="182"/>
    </location>
</feature>
<evidence type="ECO:0000256" key="2">
    <source>
        <dbReference type="ARBA" id="ARBA00022448"/>
    </source>
</evidence>
<evidence type="ECO:0000256" key="4">
    <source>
        <dbReference type="ARBA" id="ARBA00022496"/>
    </source>
</evidence>
<dbReference type="Gene3D" id="2.40.170.20">
    <property type="entry name" value="TonB-dependent receptor, beta-barrel domain"/>
    <property type="match status" value="2"/>
</dbReference>
<evidence type="ECO:0000256" key="1">
    <source>
        <dbReference type="ARBA" id="ARBA00004571"/>
    </source>
</evidence>
<dbReference type="PANTHER" id="PTHR32552:SF81">
    <property type="entry name" value="TONB-DEPENDENT OUTER MEMBRANE RECEPTOR"/>
    <property type="match status" value="1"/>
</dbReference>
<comment type="caution">
    <text evidence="12">The sequence shown here is derived from an EMBL/GenBank/DDBJ whole genome shotgun (WGS) entry which is preliminary data.</text>
</comment>
<keyword evidence="12" id="KW-0675">Receptor</keyword>
<keyword evidence="6" id="KW-0408">Iron</keyword>
<dbReference type="InterPro" id="IPR036942">
    <property type="entry name" value="Beta-barrel_TonB_sf"/>
</dbReference>
<evidence type="ECO:0000256" key="8">
    <source>
        <dbReference type="ARBA" id="ARBA00023077"/>
    </source>
</evidence>
<gene>
    <name evidence="12" type="ORF">GTZ99_06180</name>
</gene>
<keyword evidence="5" id="KW-0812">Transmembrane</keyword>
<keyword evidence="8" id="KW-0798">TonB box</keyword>
<keyword evidence="13" id="KW-1185">Reference proteome</keyword>
<reference evidence="13" key="1">
    <citation type="submission" date="2020-01" db="EMBL/GenBank/DDBJ databases">
        <title>Sphingomonas sp. strain CSW-10.</title>
        <authorList>
            <person name="Chen W.-M."/>
        </authorList>
    </citation>
    <scope>NUCLEOTIDE SEQUENCE [LARGE SCALE GENOMIC DNA]</scope>
    <source>
        <strain evidence="13">FSY-8</strain>
    </source>
</reference>